<keyword evidence="2 6" id="KW-0812">Transmembrane</keyword>
<feature type="transmembrane region" description="Helical" evidence="6">
    <location>
        <begin position="515"/>
        <end position="532"/>
    </location>
</feature>
<evidence type="ECO:0000256" key="4">
    <source>
        <dbReference type="ARBA" id="ARBA00023136"/>
    </source>
</evidence>
<feature type="transmembrane region" description="Helical" evidence="6">
    <location>
        <begin position="544"/>
        <end position="563"/>
    </location>
</feature>
<reference evidence="8" key="1">
    <citation type="journal article" date="2019" name="bioRxiv">
        <title>The Genome of the Zebra Mussel, Dreissena polymorpha: A Resource for Invasive Species Research.</title>
        <authorList>
            <person name="McCartney M.A."/>
            <person name="Auch B."/>
            <person name="Kono T."/>
            <person name="Mallez S."/>
            <person name="Zhang Y."/>
            <person name="Obille A."/>
            <person name="Becker A."/>
            <person name="Abrahante J.E."/>
            <person name="Garbe J."/>
            <person name="Badalamenti J.P."/>
            <person name="Herman A."/>
            <person name="Mangelson H."/>
            <person name="Liachko I."/>
            <person name="Sullivan S."/>
            <person name="Sone E.D."/>
            <person name="Koren S."/>
            <person name="Silverstein K.A.T."/>
            <person name="Beckman K.B."/>
            <person name="Gohl D.M."/>
        </authorList>
    </citation>
    <scope>NUCLEOTIDE SEQUENCE</scope>
    <source>
        <strain evidence="8">Duluth1</strain>
        <tissue evidence="8">Whole animal</tissue>
    </source>
</reference>
<dbReference type="InterPro" id="IPR057366">
    <property type="entry name" value="TRPM-like"/>
</dbReference>
<accession>A0A9D4R0W8</accession>
<evidence type="ECO:0000256" key="6">
    <source>
        <dbReference type="SAM" id="Phobius"/>
    </source>
</evidence>
<name>A0A9D4R0W8_DREPO</name>
<evidence type="ECO:0000256" key="2">
    <source>
        <dbReference type="ARBA" id="ARBA00022692"/>
    </source>
</evidence>
<feature type="region of interest" description="Disordered" evidence="5">
    <location>
        <begin position="30"/>
        <end position="66"/>
    </location>
</feature>
<gene>
    <name evidence="8" type="ORF">DPMN_093319</name>
</gene>
<dbReference type="Pfam" id="PF25508">
    <property type="entry name" value="TRPM2"/>
    <property type="match status" value="1"/>
</dbReference>
<dbReference type="InterPro" id="IPR050927">
    <property type="entry name" value="TRPM"/>
</dbReference>
<evidence type="ECO:0000256" key="3">
    <source>
        <dbReference type="ARBA" id="ARBA00022989"/>
    </source>
</evidence>
<keyword evidence="4 6" id="KW-0472">Membrane</keyword>
<keyword evidence="3 6" id="KW-1133">Transmembrane helix</keyword>
<dbReference type="PANTHER" id="PTHR13800:SF12">
    <property type="entry name" value="TRANSIENT RECEPTOR POTENTIAL CATION CHANNEL SUBFAMILY M MEMBER-LIKE 2"/>
    <property type="match status" value="1"/>
</dbReference>
<keyword evidence="9" id="KW-1185">Reference proteome</keyword>
<dbReference type="AlphaFoldDB" id="A0A9D4R0W8"/>
<dbReference type="Proteomes" id="UP000828390">
    <property type="component" value="Unassembled WGS sequence"/>
</dbReference>
<evidence type="ECO:0000256" key="1">
    <source>
        <dbReference type="ARBA" id="ARBA00004141"/>
    </source>
</evidence>
<evidence type="ECO:0000313" key="8">
    <source>
        <dbReference type="EMBL" id="KAH3850844.1"/>
    </source>
</evidence>
<feature type="transmembrane region" description="Helical" evidence="6">
    <location>
        <begin position="328"/>
        <end position="348"/>
    </location>
</feature>
<dbReference type="PANTHER" id="PTHR13800">
    <property type="entry name" value="TRANSIENT RECEPTOR POTENTIAL CATION CHANNEL, SUBFAMILY M, MEMBER 6"/>
    <property type="match status" value="1"/>
</dbReference>
<dbReference type="GO" id="GO:0099604">
    <property type="term" value="F:ligand-gated calcium channel activity"/>
    <property type="evidence" value="ECO:0007669"/>
    <property type="project" value="TreeGrafter"/>
</dbReference>
<organism evidence="8 9">
    <name type="scientific">Dreissena polymorpha</name>
    <name type="common">Zebra mussel</name>
    <name type="synonym">Mytilus polymorpha</name>
    <dbReference type="NCBI Taxonomy" id="45954"/>
    <lineage>
        <taxon>Eukaryota</taxon>
        <taxon>Metazoa</taxon>
        <taxon>Spiralia</taxon>
        <taxon>Lophotrochozoa</taxon>
        <taxon>Mollusca</taxon>
        <taxon>Bivalvia</taxon>
        <taxon>Autobranchia</taxon>
        <taxon>Heteroconchia</taxon>
        <taxon>Euheterodonta</taxon>
        <taxon>Imparidentia</taxon>
        <taxon>Neoheterodontei</taxon>
        <taxon>Myida</taxon>
        <taxon>Dreissenoidea</taxon>
        <taxon>Dreissenidae</taxon>
        <taxon>Dreissena</taxon>
    </lineage>
</organism>
<feature type="transmembrane region" description="Helical" evidence="6">
    <location>
        <begin position="445"/>
        <end position="464"/>
    </location>
</feature>
<evidence type="ECO:0000313" key="9">
    <source>
        <dbReference type="Proteomes" id="UP000828390"/>
    </source>
</evidence>
<sequence>MSRNGSGRTRAGITSVINKSRILTVRSSNDINTSHTIPTPLCKRLSKKELETPAQKDENGSDPQASEKLEANALLNDDLEKVSITENLTTFTVLKKVYEKALRDGGTDTGPNDFRGKQMQRFMRMRIPCNTITDPAKEKENESPFCKVGRFIADIIHLDKENPYDETYDETCEQLSKNKEPNNENMNFFIFAIFIFAILFCRENVAKTMWEKCNRQIGAALIASALLKKLSKIAKEETELELSKYTRQQSRQYEQKACDVLGKCFEENRSLAHKLLLTCLEKPFDSDDSTTIFDFAGANHLTTFMGHTCCQTKLSTIWRGQIAISTPWWKIVLLIFSPLFLPITLSAIKFRTLESPWTRRYIMGANSREGIATVKCNRCHKDTKPIKNDSSNISKNQDGQTKLQCEHCYKPLPNEDMLYRFSLCSGEIRFFDALFYLYTAPISAFWIHGVSYLFFLGLFSYFVVVDLEEKTTLKEWIIWGWIATFFFEELRQIANSKGRKLRKLLNWLRSGWNRFDLAMYIIFIITLCLRFTREGEDQFSSVRYFYSFTVAMFYIRFLQNFLVEKHIGLKVIMIEKMVFDLVVFLGIFLVFMQCFGIIYYANLYPNSPATVKLLQRIVYMPYWQIFGETYLEFLEGDEVGCTRNESIWRPAGGDRRCPEVKYWIPFIGGFYMLLTNVLLVNSVDCHVQLHV</sequence>
<comment type="subcellular location">
    <subcellularLocation>
        <location evidence="1">Membrane</location>
        <topology evidence="1">Multi-pass membrane protein</topology>
    </subcellularLocation>
</comment>
<feature type="domain" description="TRPM-like" evidence="7">
    <location>
        <begin position="169"/>
        <end position="278"/>
    </location>
</feature>
<proteinExistence type="predicted"/>
<feature type="transmembrane region" description="Helical" evidence="6">
    <location>
        <begin position="662"/>
        <end position="680"/>
    </location>
</feature>
<feature type="compositionally biased region" description="Basic and acidic residues" evidence="5">
    <location>
        <begin position="47"/>
        <end position="66"/>
    </location>
</feature>
<comment type="caution">
    <text evidence="8">The sequence shown here is derived from an EMBL/GenBank/DDBJ whole genome shotgun (WGS) entry which is preliminary data.</text>
</comment>
<evidence type="ECO:0000256" key="5">
    <source>
        <dbReference type="SAM" id="MobiDB-lite"/>
    </source>
</evidence>
<dbReference type="EMBL" id="JAIWYP010000003">
    <property type="protein sequence ID" value="KAH3850844.1"/>
    <property type="molecule type" value="Genomic_DNA"/>
</dbReference>
<reference evidence="8" key="2">
    <citation type="submission" date="2020-11" db="EMBL/GenBank/DDBJ databases">
        <authorList>
            <person name="McCartney M.A."/>
            <person name="Auch B."/>
            <person name="Kono T."/>
            <person name="Mallez S."/>
            <person name="Becker A."/>
            <person name="Gohl D.M."/>
            <person name="Silverstein K.A.T."/>
            <person name="Koren S."/>
            <person name="Bechman K.B."/>
            <person name="Herman A."/>
            <person name="Abrahante J.E."/>
            <person name="Garbe J."/>
        </authorList>
    </citation>
    <scope>NUCLEOTIDE SEQUENCE</scope>
    <source>
        <strain evidence="8">Duluth1</strain>
        <tissue evidence="8">Whole animal</tissue>
    </source>
</reference>
<evidence type="ECO:0000259" key="7">
    <source>
        <dbReference type="Pfam" id="PF25508"/>
    </source>
</evidence>
<dbReference type="GO" id="GO:0005886">
    <property type="term" value="C:plasma membrane"/>
    <property type="evidence" value="ECO:0007669"/>
    <property type="project" value="TreeGrafter"/>
</dbReference>
<protein>
    <recommendedName>
        <fullName evidence="7">TRPM-like domain-containing protein</fullName>
    </recommendedName>
</protein>
<feature type="transmembrane region" description="Helical" evidence="6">
    <location>
        <begin position="186"/>
        <end position="205"/>
    </location>
</feature>
<feature type="transmembrane region" description="Helical" evidence="6">
    <location>
        <begin position="578"/>
        <end position="601"/>
    </location>
</feature>